<dbReference type="Gene3D" id="3.40.1190.10">
    <property type="entry name" value="Mur-like, catalytic domain"/>
    <property type="match status" value="1"/>
</dbReference>
<protein>
    <recommendedName>
        <fullName evidence="10 11">UDP-N-acetylmuramoyl-tripeptide--D-alanyl-D-alanine ligase</fullName>
        <ecNumber evidence="10 11">6.3.2.10</ecNumber>
    </recommendedName>
    <alternativeName>
        <fullName evidence="10">D-alanyl-D-alanine-adding enzyme</fullName>
    </alternativeName>
</protein>
<dbReference type="GO" id="GO:0071555">
    <property type="term" value="P:cell wall organization"/>
    <property type="evidence" value="ECO:0007669"/>
    <property type="project" value="UniProtKB-KW"/>
</dbReference>
<evidence type="ECO:0000259" key="13">
    <source>
        <dbReference type="Pfam" id="PF02875"/>
    </source>
</evidence>
<comment type="function">
    <text evidence="10 11">Involved in cell wall formation. Catalyzes the final step in the synthesis of UDP-N-acetylmuramoyl-pentapeptide, the precursor of murein.</text>
</comment>
<evidence type="ECO:0000256" key="11">
    <source>
        <dbReference type="RuleBase" id="RU004136"/>
    </source>
</evidence>
<dbReference type="Pfam" id="PF08245">
    <property type="entry name" value="Mur_ligase_M"/>
    <property type="match status" value="1"/>
</dbReference>
<dbReference type="RefSeq" id="WP_249311353.1">
    <property type="nucleotide sequence ID" value="NZ_JACRSU010000001.1"/>
</dbReference>
<dbReference type="PANTHER" id="PTHR43024">
    <property type="entry name" value="UDP-N-ACETYLMURAMOYL-TRIPEPTIDE--D-ALANYL-D-ALANINE LIGASE"/>
    <property type="match status" value="1"/>
</dbReference>
<dbReference type="InterPro" id="IPR013221">
    <property type="entry name" value="Mur_ligase_cen"/>
</dbReference>
<feature type="domain" description="Mur ligase central" evidence="14">
    <location>
        <begin position="109"/>
        <end position="295"/>
    </location>
</feature>
<evidence type="ECO:0000259" key="14">
    <source>
        <dbReference type="Pfam" id="PF08245"/>
    </source>
</evidence>
<keyword evidence="7 10" id="KW-0573">Peptidoglycan synthesis</keyword>
<dbReference type="InterPro" id="IPR005863">
    <property type="entry name" value="UDP-N-AcMur_synth"/>
</dbReference>
<evidence type="ECO:0000256" key="6">
    <source>
        <dbReference type="ARBA" id="ARBA00022960"/>
    </source>
</evidence>
<evidence type="ECO:0000313" key="15">
    <source>
        <dbReference type="EMBL" id="MBC8540256.1"/>
    </source>
</evidence>
<keyword evidence="6 10" id="KW-0133">Cell shape</keyword>
<sequence length="457" mass="49023">MIPVSVSEILQVVGGRLLHGTPAGTVTSVVTDSRKAAENTLFVAIPGENADGHAFVEKAFAQGAVCALVEREVEINLNHPVIFVENTVRAMGALAQLVIKRLCVPTVGITGSVGKTTTRDMTHAVLSAKFNTLKNKNNFNNEIGVPLTVFEADETITAAVIEMGMDNFGEIDRLSAIVQPNAAIVTNIGMSHIERLGSQENIYRAKSELFAHTKKDGVVILNGDDKILMAHKDEISQKVITVGVKNPTADFTASDIKAEEDSVTFRFSGLGHEFKVALPVPGEHNVSDALLACAAGIYFGVPDAKIAEALQNFTLTGMRMDIIRCGSITVINDCYNAAPASVSAALSVLSKRRDRKVAVLGDIAALGAYSYNAHRELGAEVTKNGIDLLITVGENARFIAEGAFENGMDSMNIISVDTVEEIYPYLSSSIKENDVVLVKASRVMGLERVTEFLKNNF</sequence>
<organism evidence="15 16">
    <name type="scientific">Congzhengia minquanensis</name>
    <dbReference type="NCBI Taxonomy" id="2763657"/>
    <lineage>
        <taxon>Bacteria</taxon>
        <taxon>Bacillati</taxon>
        <taxon>Bacillota</taxon>
        <taxon>Clostridia</taxon>
        <taxon>Eubacteriales</taxon>
        <taxon>Oscillospiraceae</taxon>
        <taxon>Congzhengia</taxon>
    </lineage>
</organism>
<dbReference type="InterPro" id="IPR051046">
    <property type="entry name" value="MurCDEF_CellWall_CoF430Synth"/>
</dbReference>
<evidence type="ECO:0000313" key="16">
    <source>
        <dbReference type="Proteomes" id="UP000611762"/>
    </source>
</evidence>
<dbReference type="HAMAP" id="MF_02019">
    <property type="entry name" value="MurF"/>
    <property type="match status" value="1"/>
</dbReference>
<dbReference type="AlphaFoldDB" id="A0A926DL25"/>
<evidence type="ECO:0000259" key="12">
    <source>
        <dbReference type="Pfam" id="PF01225"/>
    </source>
</evidence>
<keyword evidence="16" id="KW-1185">Reference proteome</keyword>
<evidence type="ECO:0000256" key="1">
    <source>
        <dbReference type="ARBA" id="ARBA00022490"/>
    </source>
</evidence>
<dbReference type="Gene3D" id="3.90.190.20">
    <property type="entry name" value="Mur ligase, C-terminal domain"/>
    <property type="match status" value="1"/>
</dbReference>
<dbReference type="SUPFAM" id="SSF63418">
    <property type="entry name" value="MurE/MurF N-terminal domain"/>
    <property type="match status" value="1"/>
</dbReference>
<comment type="similarity">
    <text evidence="10">Belongs to the MurCDEF family. MurF subfamily.</text>
</comment>
<dbReference type="GO" id="GO:0008360">
    <property type="term" value="P:regulation of cell shape"/>
    <property type="evidence" value="ECO:0007669"/>
    <property type="project" value="UniProtKB-KW"/>
</dbReference>
<evidence type="ECO:0000256" key="2">
    <source>
        <dbReference type="ARBA" id="ARBA00022598"/>
    </source>
</evidence>
<feature type="binding site" evidence="10">
    <location>
        <begin position="111"/>
        <end position="117"/>
    </location>
    <ligand>
        <name>ATP</name>
        <dbReference type="ChEBI" id="CHEBI:30616"/>
    </ligand>
</feature>
<comment type="pathway">
    <text evidence="10 11">Cell wall biogenesis; peptidoglycan biosynthesis.</text>
</comment>
<dbReference type="Pfam" id="PF01225">
    <property type="entry name" value="Mur_ligase"/>
    <property type="match status" value="1"/>
</dbReference>
<dbReference type="InterPro" id="IPR036615">
    <property type="entry name" value="Mur_ligase_C_dom_sf"/>
</dbReference>
<dbReference type="Gene3D" id="3.40.1390.10">
    <property type="entry name" value="MurE/MurF, N-terminal domain"/>
    <property type="match status" value="1"/>
</dbReference>
<dbReference type="EC" id="6.3.2.10" evidence="10 11"/>
<comment type="catalytic activity">
    <reaction evidence="10 11">
        <text>D-alanyl-D-alanine + UDP-N-acetyl-alpha-D-muramoyl-L-alanyl-gamma-D-glutamyl-meso-2,6-diaminopimelate + ATP = UDP-N-acetyl-alpha-D-muramoyl-L-alanyl-gamma-D-glutamyl-meso-2,6-diaminopimeloyl-D-alanyl-D-alanine + ADP + phosphate + H(+)</text>
        <dbReference type="Rhea" id="RHEA:28374"/>
        <dbReference type="ChEBI" id="CHEBI:15378"/>
        <dbReference type="ChEBI" id="CHEBI:30616"/>
        <dbReference type="ChEBI" id="CHEBI:43474"/>
        <dbReference type="ChEBI" id="CHEBI:57822"/>
        <dbReference type="ChEBI" id="CHEBI:61386"/>
        <dbReference type="ChEBI" id="CHEBI:83905"/>
        <dbReference type="ChEBI" id="CHEBI:456216"/>
        <dbReference type="EC" id="6.3.2.10"/>
    </reaction>
</comment>
<dbReference type="GO" id="GO:0005737">
    <property type="term" value="C:cytoplasm"/>
    <property type="evidence" value="ECO:0007669"/>
    <property type="project" value="UniProtKB-SubCell"/>
</dbReference>
<dbReference type="EMBL" id="JACRSU010000001">
    <property type="protein sequence ID" value="MBC8540256.1"/>
    <property type="molecule type" value="Genomic_DNA"/>
</dbReference>
<evidence type="ECO:0000256" key="10">
    <source>
        <dbReference type="HAMAP-Rule" id="MF_02019"/>
    </source>
</evidence>
<dbReference type="PANTHER" id="PTHR43024:SF1">
    <property type="entry name" value="UDP-N-ACETYLMURAMOYL-TRIPEPTIDE--D-ALANYL-D-ALANINE LIGASE"/>
    <property type="match status" value="1"/>
</dbReference>
<dbReference type="InterPro" id="IPR036565">
    <property type="entry name" value="Mur-like_cat_sf"/>
</dbReference>
<name>A0A926DL25_9FIRM</name>
<feature type="domain" description="Mur ligase C-terminal" evidence="13">
    <location>
        <begin position="318"/>
        <end position="442"/>
    </location>
</feature>
<evidence type="ECO:0000256" key="5">
    <source>
        <dbReference type="ARBA" id="ARBA00022840"/>
    </source>
</evidence>
<keyword evidence="8 10" id="KW-0131">Cell cycle</keyword>
<keyword evidence="3 10" id="KW-0132">Cell division</keyword>
<dbReference type="Proteomes" id="UP000611762">
    <property type="component" value="Unassembled WGS sequence"/>
</dbReference>
<keyword evidence="9 10" id="KW-0961">Cell wall biogenesis/degradation</keyword>
<keyword evidence="5 10" id="KW-0067">ATP-binding</keyword>
<keyword evidence="1 10" id="KW-0963">Cytoplasm</keyword>
<dbReference type="GO" id="GO:0047480">
    <property type="term" value="F:UDP-N-acetylmuramoyl-tripeptide-D-alanyl-D-alanine ligase activity"/>
    <property type="evidence" value="ECO:0007669"/>
    <property type="project" value="UniProtKB-UniRule"/>
</dbReference>
<comment type="caution">
    <text evidence="15">The sequence shown here is derived from an EMBL/GenBank/DDBJ whole genome shotgun (WGS) entry which is preliminary data.</text>
</comment>
<dbReference type="GO" id="GO:0009252">
    <property type="term" value="P:peptidoglycan biosynthetic process"/>
    <property type="evidence" value="ECO:0007669"/>
    <property type="project" value="UniProtKB-UniRule"/>
</dbReference>
<dbReference type="GO" id="GO:0005524">
    <property type="term" value="F:ATP binding"/>
    <property type="evidence" value="ECO:0007669"/>
    <property type="project" value="UniProtKB-UniRule"/>
</dbReference>
<reference evidence="15" key="1">
    <citation type="submission" date="2020-08" db="EMBL/GenBank/DDBJ databases">
        <title>Genome public.</title>
        <authorList>
            <person name="Liu C."/>
            <person name="Sun Q."/>
        </authorList>
    </citation>
    <scope>NUCLEOTIDE SEQUENCE</scope>
    <source>
        <strain evidence="15">H8</strain>
    </source>
</reference>
<dbReference type="InterPro" id="IPR004101">
    <property type="entry name" value="Mur_ligase_C"/>
</dbReference>
<dbReference type="InterPro" id="IPR000713">
    <property type="entry name" value="Mur_ligase_N"/>
</dbReference>
<accession>A0A926DL25</accession>
<evidence type="ECO:0000256" key="9">
    <source>
        <dbReference type="ARBA" id="ARBA00023316"/>
    </source>
</evidence>
<dbReference type="SUPFAM" id="SSF53623">
    <property type="entry name" value="MurD-like peptide ligases, catalytic domain"/>
    <property type="match status" value="1"/>
</dbReference>
<gene>
    <name evidence="10" type="primary">murF</name>
    <name evidence="15" type="ORF">H8698_04625</name>
</gene>
<comment type="subcellular location">
    <subcellularLocation>
        <location evidence="10 11">Cytoplasm</location>
    </subcellularLocation>
</comment>
<evidence type="ECO:0000256" key="4">
    <source>
        <dbReference type="ARBA" id="ARBA00022741"/>
    </source>
</evidence>
<keyword evidence="4 10" id="KW-0547">Nucleotide-binding</keyword>
<dbReference type="GO" id="GO:0051301">
    <property type="term" value="P:cell division"/>
    <property type="evidence" value="ECO:0007669"/>
    <property type="project" value="UniProtKB-KW"/>
</dbReference>
<dbReference type="SUPFAM" id="SSF53244">
    <property type="entry name" value="MurD-like peptide ligases, peptide-binding domain"/>
    <property type="match status" value="1"/>
</dbReference>
<dbReference type="InterPro" id="IPR035911">
    <property type="entry name" value="MurE/MurF_N"/>
</dbReference>
<evidence type="ECO:0000256" key="3">
    <source>
        <dbReference type="ARBA" id="ARBA00022618"/>
    </source>
</evidence>
<proteinExistence type="inferred from homology"/>
<feature type="domain" description="Mur ligase N-terminal catalytic" evidence="12">
    <location>
        <begin position="26"/>
        <end position="90"/>
    </location>
</feature>
<dbReference type="Pfam" id="PF02875">
    <property type="entry name" value="Mur_ligase_C"/>
    <property type="match status" value="1"/>
</dbReference>
<evidence type="ECO:0000256" key="7">
    <source>
        <dbReference type="ARBA" id="ARBA00022984"/>
    </source>
</evidence>
<dbReference type="NCBIfam" id="TIGR01143">
    <property type="entry name" value="murF"/>
    <property type="match status" value="1"/>
</dbReference>
<evidence type="ECO:0000256" key="8">
    <source>
        <dbReference type="ARBA" id="ARBA00023306"/>
    </source>
</evidence>
<keyword evidence="2 10" id="KW-0436">Ligase</keyword>